<evidence type="ECO:0000313" key="2">
    <source>
        <dbReference type="EMBL" id="MDU0355149.1"/>
    </source>
</evidence>
<comment type="caution">
    <text evidence="2">The sequence shown here is derived from an EMBL/GenBank/DDBJ whole genome shotgun (WGS) entry which is preliminary data.</text>
</comment>
<sequence>MKATSIIFALCLVSSTNNAAQNTSQEPNKLDFVNQQLATQKLNELLAISTPELINAQAEYYRKLHQALINNGFSEEDALKIVLAKASSNK</sequence>
<accession>A0ABU3SYQ8</accession>
<protein>
    <recommendedName>
        <fullName evidence="4">Orphan protein</fullName>
    </recommendedName>
</protein>
<evidence type="ECO:0000256" key="1">
    <source>
        <dbReference type="SAM" id="SignalP"/>
    </source>
</evidence>
<evidence type="ECO:0000313" key="3">
    <source>
        <dbReference type="Proteomes" id="UP001247805"/>
    </source>
</evidence>
<feature type="chain" id="PRO_5046200736" description="Orphan protein" evidence="1">
    <location>
        <begin position="20"/>
        <end position="90"/>
    </location>
</feature>
<reference evidence="2 3" key="1">
    <citation type="submission" date="2023-10" db="EMBL/GenBank/DDBJ databases">
        <title>Glaciecola aquimarina strain GGW-M5 nov., isolated from a coastal seawater.</title>
        <authorList>
            <person name="Bayburt H."/>
            <person name="Kim J.M."/>
            <person name="Choi B.J."/>
            <person name="Jeon C.O."/>
        </authorList>
    </citation>
    <scope>NUCLEOTIDE SEQUENCE [LARGE SCALE GENOMIC DNA]</scope>
    <source>
        <strain evidence="2 3">KCTC 32108</strain>
    </source>
</reference>
<gene>
    <name evidence="2" type="ORF">RS130_15670</name>
</gene>
<keyword evidence="3" id="KW-1185">Reference proteome</keyword>
<dbReference type="RefSeq" id="WP_316026699.1">
    <property type="nucleotide sequence ID" value="NZ_JAWDIO010000002.1"/>
</dbReference>
<organism evidence="2 3">
    <name type="scientific">Paraglaciecola aquimarina</name>
    <dbReference type="NCBI Taxonomy" id="1235557"/>
    <lineage>
        <taxon>Bacteria</taxon>
        <taxon>Pseudomonadati</taxon>
        <taxon>Pseudomonadota</taxon>
        <taxon>Gammaproteobacteria</taxon>
        <taxon>Alteromonadales</taxon>
        <taxon>Alteromonadaceae</taxon>
        <taxon>Paraglaciecola</taxon>
    </lineage>
</organism>
<evidence type="ECO:0008006" key="4">
    <source>
        <dbReference type="Google" id="ProtNLM"/>
    </source>
</evidence>
<proteinExistence type="predicted"/>
<name>A0ABU3SYQ8_9ALTE</name>
<feature type="signal peptide" evidence="1">
    <location>
        <begin position="1"/>
        <end position="19"/>
    </location>
</feature>
<keyword evidence="1" id="KW-0732">Signal</keyword>
<dbReference type="EMBL" id="JAWDIO010000002">
    <property type="protein sequence ID" value="MDU0355149.1"/>
    <property type="molecule type" value="Genomic_DNA"/>
</dbReference>
<dbReference type="Proteomes" id="UP001247805">
    <property type="component" value="Unassembled WGS sequence"/>
</dbReference>